<organism evidence="1">
    <name type="scientific">viral metagenome</name>
    <dbReference type="NCBI Taxonomy" id="1070528"/>
    <lineage>
        <taxon>unclassified sequences</taxon>
        <taxon>metagenomes</taxon>
        <taxon>organismal metagenomes</taxon>
    </lineage>
</organism>
<name>A0A6C0KSE5_9ZZZZ</name>
<proteinExistence type="predicted"/>
<accession>A0A6C0KSE5</accession>
<evidence type="ECO:0000313" key="1">
    <source>
        <dbReference type="EMBL" id="QHU20183.1"/>
    </source>
</evidence>
<reference evidence="1" key="1">
    <citation type="journal article" date="2020" name="Nature">
        <title>Giant virus diversity and host interactions through global metagenomics.</title>
        <authorList>
            <person name="Schulz F."/>
            <person name="Roux S."/>
            <person name="Paez-Espino D."/>
            <person name="Jungbluth S."/>
            <person name="Walsh D.A."/>
            <person name="Denef V.J."/>
            <person name="McMahon K.D."/>
            <person name="Konstantinidis K.T."/>
            <person name="Eloe-Fadrosh E.A."/>
            <person name="Kyrpides N.C."/>
            <person name="Woyke T."/>
        </authorList>
    </citation>
    <scope>NUCLEOTIDE SEQUENCE</scope>
    <source>
        <strain evidence="1">GVMAG-S-3300013014-136</strain>
    </source>
</reference>
<sequence>MSWKDQNSQYCDMYIKRKTVPFHPEEWQRNIPNSYKARCDFAYSRCVALSKIGYQVPKNTCKEYQTSALVIDKTIKRRNAQMGIMPSLPKDLPKLKFGNDFLL</sequence>
<dbReference type="EMBL" id="MN740963">
    <property type="protein sequence ID" value="QHU20183.1"/>
    <property type="molecule type" value="Genomic_DNA"/>
</dbReference>
<protein>
    <submittedName>
        <fullName evidence="1">Uncharacterized protein</fullName>
    </submittedName>
</protein>
<dbReference type="AlphaFoldDB" id="A0A6C0KSE5"/>